<dbReference type="RefSeq" id="WP_154322489.1">
    <property type="nucleotide sequence ID" value="NZ_CP045695.1"/>
</dbReference>
<dbReference type="Proteomes" id="UP000462363">
    <property type="component" value="Unassembled WGS sequence"/>
</dbReference>
<organism evidence="2 3">
    <name type="scientific">Clostridium scindens (strain JCM 10418 / VPI 12708)</name>
    <dbReference type="NCBI Taxonomy" id="29347"/>
    <lineage>
        <taxon>Bacteria</taxon>
        <taxon>Bacillati</taxon>
        <taxon>Bacillota</taxon>
        <taxon>Clostridia</taxon>
        <taxon>Lachnospirales</taxon>
        <taxon>Lachnospiraceae</taxon>
    </lineage>
</organism>
<gene>
    <name evidence="2" type="ORF">FYJ37_00705</name>
</gene>
<dbReference type="AlphaFoldDB" id="A0A844F9L5"/>
<protein>
    <submittedName>
        <fullName evidence="2">AIPR family protein</fullName>
    </submittedName>
</protein>
<reference evidence="2 3" key="1">
    <citation type="submission" date="2019-08" db="EMBL/GenBank/DDBJ databases">
        <title>In-depth cultivation of the pig gut microbiome towards novel bacterial diversity and tailored functional studies.</title>
        <authorList>
            <person name="Wylensek D."/>
            <person name="Hitch T.C.A."/>
            <person name="Clavel T."/>
        </authorList>
    </citation>
    <scope>NUCLEOTIDE SEQUENCE [LARGE SCALE GENOMIC DNA]</scope>
    <source>
        <strain evidence="2 3">BL-389-WT-3D</strain>
    </source>
</reference>
<evidence type="ECO:0000313" key="2">
    <source>
        <dbReference type="EMBL" id="MSS38909.1"/>
    </source>
</evidence>
<dbReference type="Pfam" id="PF10592">
    <property type="entry name" value="AIPR"/>
    <property type="match status" value="1"/>
</dbReference>
<evidence type="ECO:0000259" key="1">
    <source>
        <dbReference type="Pfam" id="PF10592"/>
    </source>
</evidence>
<accession>A0A844F9L5</accession>
<feature type="domain" description="Abortive phage infection protein C-terminal" evidence="1">
    <location>
        <begin position="226"/>
        <end position="442"/>
    </location>
</feature>
<dbReference type="EMBL" id="VUMB01000001">
    <property type="protein sequence ID" value="MSS38909.1"/>
    <property type="molecule type" value="Genomic_DNA"/>
</dbReference>
<dbReference type="InterPro" id="IPR018891">
    <property type="entry name" value="AIPR_C"/>
</dbReference>
<proteinExistence type="predicted"/>
<evidence type="ECO:0000313" key="3">
    <source>
        <dbReference type="Proteomes" id="UP000462363"/>
    </source>
</evidence>
<sequence length="582" mass="65914">MYEKIKKDIEQEYYVKNYPNDGQRFVAWYLRNIHNLDTFEAKACITDGAGDKQIDAVYIDDQSSTIYIIQGKYYKGDTADAEPLREVTSSWIQIKNLAKLQEAANEKLQAKISEIATALEDDYEVCFELITTSGLTDSAKSDLAAFQAELAESETLSANLVLVDNETLQARYDEALNRNRPYINYEFSIEQGKYMEMQIGATRAVIAAIPLKECIKIPGIKDGTLFRKNVRQSLGTGNKVNKGIARTLRNNPEEFFFLHNGITAICSSIKIVNGTMSVKELNVVNGCQSLSTIFNCSESVRNVSDAYIMFRFYEISNAERADEISTCTNSQSAVKARDLRSNDKYVLAMKKAYEQHFTDGYFITKRGENADPVKYNTAHIVDLTSLGKQLIAWHSQRPTISYSESRIFDKYFEQLFHREYSPEKIQALSDLYKEVYKNWGNDNPLGLNEALIALKAYAPYHHLFAVSVLFCEINKMQDLVPNPAVAMQKLKENDLLDTVIELAGQCLNMGFEIALDDASQNNKVFSPPNWTKAKASLRDIRTAVKQYLMTVRMTPGGKDILDKLNTGLKMSNDDFESRWSAD</sequence>
<name>A0A844F9L5_CLOSV</name>
<comment type="caution">
    <text evidence="2">The sequence shown here is derived from an EMBL/GenBank/DDBJ whole genome shotgun (WGS) entry which is preliminary data.</text>
</comment>